<dbReference type="NCBIfam" id="NF006345">
    <property type="entry name" value="PRK08572.1"/>
    <property type="match status" value="1"/>
</dbReference>
<name>A0A7L9FEP5_9CREN</name>
<organism evidence="7 8">
    <name type="scientific">Infirmifilum lucidum</name>
    <dbReference type="NCBI Taxonomy" id="2776706"/>
    <lineage>
        <taxon>Archaea</taxon>
        <taxon>Thermoproteota</taxon>
        <taxon>Thermoprotei</taxon>
        <taxon>Thermofilales</taxon>
        <taxon>Thermofilaceae</taxon>
        <taxon>Infirmifilum</taxon>
    </lineage>
</organism>
<dbReference type="NCBIfam" id="TIGR03630">
    <property type="entry name" value="uS17_arch"/>
    <property type="match status" value="1"/>
</dbReference>
<keyword evidence="5 6" id="KW-0687">Ribonucleoprotein</keyword>
<sequence>MAKRHVGIPGLNPPEKKCNDPLCPWHGTLPVRGQILRVRVEDMKMNRAAVVVHEYLHYNPKYKRYERRRTKKHVRVPPCIDVKPGDEVIIGETRPLAKSISFVVLGKA</sequence>
<keyword evidence="4 6" id="KW-0689">Ribosomal protein</keyword>
<dbReference type="Pfam" id="PF00366">
    <property type="entry name" value="Ribosomal_S17"/>
    <property type="match status" value="1"/>
</dbReference>
<dbReference type="KEGG" id="thel:IG193_05390"/>
<dbReference type="PANTHER" id="PTHR10744:SF9">
    <property type="entry name" value="40S RIBOSOMAL PROTEIN S11-RELATED"/>
    <property type="match status" value="1"/>
</dbReference>
<proteinExistence type="inferred from homology"/>
<evidence type="ECO:0000256" key="3">
    <source>
        <dbReference type="ARBA" id="ARBA00022884"/>
    </source>
</evidence>
<dbReference type="AlphaFoldDB" id="A0A7L9FEP5"/>
<dbReference type="InterPro" id="IPR019978">
    <property type="entry name" value="Ribosomal_uS17_archaeal"/>
</dbReference>
<dbReference type="HAMAP" id="MF_01345_A">
    <property type="entry name" value="Ribosomal_uS17_A"/>
    <property type="match status" value="1"/>
</dbReference>
<evidence type="ECO:0000256" key="1">
    <source>
        <dbReference type="ARBA" id="ARBA00010254"/>
    </source>
</evidence>
<dbReference type="PANTHER" id="PTHR10744">
    <property type="entry name" value="40S RIBOSOMAL PROTEIN S11 FAMILY MEMBER"/>
    <property type="match status" value="1"/>
</dbReference>
<evidence type="ECO:0000256" key="4">
    <source>
        <dbReference type="ARBA" id="ARBA00022980"/>
    </source>
</evidence>
<evidence type="ECO:0000256" key="2">
    <source>
        <dbReference type="ARBA" id="ARBA00022730"/>
    </source>
</evidence>
<dbReference type="RefSeq" id="WP_192818181.1">
    <property type="nucleotide sequence ID" value="NZ_CP062310.1"/>
</dbReference>
<dbReference type="InterPro" id="IPR012340">
    <property type="entry name" value="NA-bd_OB-fold"/>
</dbReference>
<keyword evidence="8" id="KW-1185">Reference proteome</keyword>
<dbReference type="GO" id="GO:0006412">
    <property type="term" value="P:translation"/>
    <property type="evidence" value="ECO:0007669"/>
    <property type="project" value="UniProtKB-UniRule"/>
</dbReference>
<comment type="subunit">
    <text evidence="6">Part of the 30S ribosomal subunit.</text>
</comment>
<comment type="function">
    <text evidence="6">One of the primary rRNA binding proteins, it binds specifically to the 5'-end of 16S ribosomal RNA.</text>
</comment>
<dbReference type="GO" id="GO:0022627">
    <property type="term" value="C:cytosolic small ribosomal subunit"/>
    <property type="evidence" value="ECO:0007669"/>
    <property type="project" value="UniProtKB-UniRule"/>
</dbReference>
<accession>A0A7L9FEP5</accession>
<dbReference type="EMBL" id="CP062310">
    <property type="protein sequence ID" value="QOJ78209.1"/>
    <property type="molecule type" value="Genomic_DNA"/>
</dbReference>
<keyword evidence="3 6" id="KW-0694">RNA-binding</keyword>
<dbReference type="GeneID" id="59149308"/>
<dbReference type="PRINTS" id="PR00973">
    <property type="entry name" value="RIBOSOMALS17"/>
</dbReference>
<evidence type="ECO:0000313" key="7">
    <source>
        <dbReference type="EMBL" id="QOJ78209.1"/>
    </source>
</evidence>
<dbReference type="Proteomes" id="UP000594121">
    <property type="component" value="Chromosome"/>
</dbReference>
<reference evidence="7 8" key="1">
    <citation type="submission" date="2020-10" db="EMBL/GenBank/DDBJ databases">
        <title>Thermofilum lucidum 3507LT sp. nov. a novel member of Thermofilaceae family isolated from Chile hot spring, and proposal of description order Thermofilales.</title>
        <authorList>
            <person name="Zayulina K.S."/>
            <person name="Elcheninov A.G."/>
            <person name="Toshchakov S.V."/>
            <person name="Kublanov I.V."/>
        </authorList>
    </citation>
    <scope>NUCLEOTIDE SEQUENCE [LARGE SCALE GENOMIC DNA]</scope>
    <source>
        <strain evidence="7 8">3507LT</strain>
    </source>
</reference>
<comment type="similarity">
    <text evidence="1 6">Belongs to the universal ribosomal protein uS17 family.</text>
</comment>
<dbReference type="InterPro" id="IPR000266">
    <property type="entry name" value="Ribosomal_uS17"/>
</dbReference>
<dbReference type="GO" id="GO:0019843">
    <property type="term" value="F:rRNA binding"/>
    <property type="evidence" value="ECO:0007669"/>
    <property type="project" value="UniProtKB-UniRule"/>
</dbReference>
<dbReference type="CDD" id="cd00364">
    <property type="entry name" value="Ribosomal_uS17"/>
    <property type="match status" value="1"/>
</dbReference>
<evidence type="ECO:0000313" key="8">
    <source>
        <dbReference type="Proteomes" id="UP000594121"/>
    </source>
</evidence>
<evidence type="ECO:0000256" key="5">
    <source>
        <dbReference type="ARBA" id="ARBA00023274"/>
    </source>
</evidence>
<dbReference type="Gene3D" id="2.40.50.1000">
    <property type="match status" value="1"/>
</dbReference>
<dbReference type="FunCoup" id="A0A7L9FEP5">
    <property type="interactions" value="151"/>
</dbReference>
<dbReference type="InParanoid" id="A0A7L9FEP5"/>
<gene>
    <name evidence="6" type="primary">rps17</name>
    <name evidence="7" type="ORF">IG193_05390</name>
</gene>
<dbReference type="GO" id="GO:0003735">
    <property type="term" value="F:structural constituent of ribosome"/>
    <property type="evidence" value="ECO:0007669"/>
    <property type="project" value="UniProtKB-UniRule"/>
</dbReference>
<protein>
    <recommendedName>
        <fullName evidence="6">Small ribosomal subunit protein uS17</fullName>
    </recommendedName>
</protein>
<keyword evidence="2 6" id="KW-0699">rRNA-binding</keyword>
<dbReference type="SUPFAM" id="SSF50249">
    <property type="entry name" value="Nucleic acid-binding proteins"/>
    <property type="match status" value="1"/>
</dbReference>
<dbReference type="InterPro" id="IPR028333">
    <property type="entry name" value="Ribosomal_uS17_arc/euk"/>
</dbReference>
<evidence type="ECO:0000256" key="6">
    <source>
        <dbReference type="HAMAP-Rule" id="MF_01345"/>
    </source>
</evidence>